<dbReference type="InterPro" id="IPR003162">
    <property type="entry name" value="TFIID-31"/>
</dbReference>
<comment type="subcellular location">
    <subcellularLocation>
        <location evidence="1">Nucleus</location>
    </subcellularLocation>
</comment>
<evidence type="ECO:0000313" key="8">
    <source>
        <dbReference type="Proteomes" id="UP000027073"/>
    </source>
</evidence>
<accession>A0A067NM51</accession>
<dbReference type="Pfam" id="PF02291">
    <property type="entry name" value="TFIID-31kDa"/>
    <property type="match status" value="1"/>
</dbReference>
<dbReference type="GO" id="GO:0046982">
    <property type="term" value="F:protein heterodimerization activity"/>
    <property type="evidence" value="ECO:0007669"/>
    <property type="project" value="InterPro"/>
</dbReference>
<protein>
    <recommendedName>
        <fullName evidence="9">TFIID-31kDa-domain-containing protein</fullName>
    </recommendedName>
</protein>
<evidence type="ECO:0000256" key="3">
    <source>
        <dbReference type="ARBA" id="ARBA00023015"/>
    </source>
</evidence>
<dbReference type="Proteomes" id="UP000027073">
    <property type="component" value="Unassembled WGS sequence"/>
</dbReference>
<evidence type="ECO:0000256" key="5">
    <source>
        <dbReference type="ARBA" id="ARBA00023242"/>
    </source>
</evidence>
<reference evidence="8" key="1">
    <citation type="journal article" date="2014" name="Proc. Natl. Acad. Sci. U.S.A.">
        <title>Extensive sampling of basidiomycete genomes demonstrates inadequacy of the white-rot/brown-rot paradigm for wood decay fungi.</title>
        <authorList>
            <person name="Riley R."/>
            <person name="Salamov A.A."/>
            <person name="Brown D.W."/>
            <person name="Nagy L.G."/>
            <person name="Floudas D."/>
            <person name="Held B.W."/>
            <person name="Levasseur A."/>
            <person name="Lombard V."/>
            <person name="Morin E."/>
            <person name="Otillar R."/>
            <person name="Lindquist E.A."/>
            <person name="Sun H."/>
            <person name="LaButti K.M."/>
            <person name="Schmutz J."/>
            <person name="Jabbour D."/>
            <person name="Luo H."/>
            <person name="Baker S.E."/>
            <person name="Pisabarro A.G."/>
            <person name="Walton J.D."/>
            <person name="Blanchette R.A."/>
            <person name="Henrissat B."/>
            <person name="Martin F."/>
            <person name="Cullen D."/>
            <person name="Hibbett D.S."/>
            <person name="Grigoriev I.V."/>
        </authorList>
    </citation>
    <scope>NUCLEOTIDE SEQUENCE [LARGE SCALE GENOMIC DNA]</scope>
    <source>
        <strain evidence="8">PC15</strain>
    </source>
</reference>
<dbReference type="InterPro" id="IPR051431">
    <property type="entry name" value="TFIID_subunit_9"/>
</dbReference>
<keyword evidence="3" id="KW-0805">Transcription regulation</keyword>
<dbReference type="CDD" id="cd07979">
    <property type="entry name" value="HFD_TAF9"/>
    <property type="match status" value="1"/>
</dbReference>
<dbReference type="InterPro" id="IPR009072">
    <property type="entry name" value="Histone-fold"/>
</dbReference>
<feature type="region of interest" description="Disordered" evidence="6">
    <location>
        <begin position="151"/>
        <end position="174"/>
    </location>
</feature>
<evidence type="ECO:0008006" key="9">
    <source>
        <dbReference type="Google" id="ProtNLM"/>
    </source>
</evidence>
<dbReference type="GO" id="GO:0005669">
    <property type="term" value="C:transcription factor TFIID complex"/>
    <property type="evidence" value="ECO:0007669"/>
    <property type="project" value="TreeGrafter"/>
</dbReference>
<dbReference type="GO" id="GO:0000124">
    <property type="term" value="C:SAGA complex"/>
    <property type="evidence" value="ECO:0007669"/>
    <property type="project" value="TreeGrafter"/>
</dbReference>
<evidence type="ECO:0000256" key="1">
    <source>
        <dbReference type="ARBA" id="ARBA00004123"/>
    </source>
</evidence>
<dbReference type="AlphaFoldDB" id="A0A067NM51"/>
<dbReference type="OrthoDB" id="341924at2759"/>
<dbReference type="GO" id="GO:0003713">
    <property type="term" value="F:transcription coactivator activity"/>
    <property type="evidence" value="ECO:0007669"/>
    <property type="project" value="TreeGrafter"/>
</dbReference>
<feature type="compositionally biased region" description="Acidic residues" evidence="6">
    <location>
        <begin position="220"/>
        <end position="242"/>
    </location>
</feature>
<evidence type="ECO:0000256" key="2">
    <source>
        <dbReference type="ARBA" id="ARBA00007646"/>
    </source>
</evidence>
<dbReference type="SUPFAM" id="SSF47113">
    <property type="entry name" value="Histone-fold"/>
    <property type="match status" value="1"/>
</dbReference>
<dbReference type="HOGENOM" id="CLU_068315_5_1_1"/>
<keyword evidence="5" id="KW-0539">Nucleus</keyword>
<dbReference type="GO" id="GO:0016251">
    <property type="term" value="F:RNA polymerase II general transcription initiation factor activity"/>
    <property type="evidence" value="ECO:0007669"/>
    <property type="project" value="TreeGrafter"/>
</dbReference>
<gene>
    <name evidence="7" type="ORF">PLEOSDRAFT_1063924</name>
</gene>
<name>A0A067NM51_PLEO1</name>
<dbReference type="VEuPathDB" id="FungiDB:PLEOSDRAFT_1063924"/>
<dbReference type="STRING" id="1137138.A0A067NM51"/>
<comment type="similarity">
    <text evidence="2">Belongs to the TAF9 family.</text>
</comment>
<sequence length="265" mass="28459">MSRSAAVDTLPPTARSIALLIASTPGVQDAQPGVLHQLLEFAHRYTSQIITDGMVYAEHAGRSGKLDMDDVMLAVQARVGWEFGGRIPKEHTLSLATHTNALPLPAVPEVFGVRLPPPSECLTAVDFDLVPNKPPPGVKLYDEEVEEIEESESEEEEYIEPAPIPQRSLPQSSTTPMPIDHVREEAPFPISAIATPSDRDMIGTPGAMGATQTTVGDGGSDIEDEDGLFAGGDEDEESDAAMEEVQTGLATNGVKRKLVEEDDYD</sequence>
<dbReference type="GO" id="GO:0051123">
    <property type="term" value="P:RNA polymerase II preinitiation complex assembly"/>
    <property type="evidence" value="ECO:0007669"/>
    <property type="project" value="TreeGrafter"/>
</dbReference>
<proteinExistence type="inferred from homology"/>
<feature type="region of interest" description="Disordered" evidence="6">
    <location>
        <begin position="203"/>
        <end position="265"/>
    </location>
</feature>
<keyword evidence="4" id="KW-0804">Transcription</keyword>
<dbReference type="InParanoid" id="A0A067NM51"/>
<evidence type="ECO:0000256" key="6">
    <source>
        <dbReference type="SAM" id="MobiDB-lite"/>
    </source>
</evidence>
<dbReference type="PANTHER" id="PTHR48068">
    <property type="entry name" value="TAF9 RNA POLYMERASE II, TATA BOX-BINDING PROTEIN (TBP)-ASSOCIATED FACTOR"/>
    <property type="match status" value="1"/>
</dbReference>
<organism evidence="7 8">
    <name type="scientific">Pleurotus ostreatus (strain PC15)</name>
    <name type="common">Oyster mushroom</name>
    <dbReference type="NCBI Taxonomy" id="1137138"/>
    <lineage>
        <taxon>Eukaryota</taxon>
        <taxon>Fungi</taxon>
        <taxon>Dikarya</taxon>
        <taxon>Basidiomycota</taxon>
        <taxon>Agaricomycotina</taxon>
        <taxon>Agaricomycetes</taxon>
        <taxon>Agaricomycetidae</taxon>
        <taxon>Agaricales</taxon>
        <taxon>Pleurotineae</taxon>
        <taxon>Pleurotaceae</taxon>
        <taxon>Pleurotus</taxon>
    </lineage>
</organism>
<evidence type="ECO:0000313" key="7">
    <source>
        <dbReference type="EMBL" id="KDQ29158.1"/>
    </source>
</evidence>
<evidence type="ECO:0000256" key="4">
    <source>
        <dbReference type="ARBA" id="ARBA00023163"/>
    </source>
</evidence>
<dbReference type="PANTHER" id="PTHR48068:SF4">
    <property type="entry name" value="TATA-BOX BINDING PROTEIN ASSOCIATED FACTOR 9"/>
    <property type="match status" value="1"/>
</dbReference>
<dbReference type="EMBL" id="KL198007">
    <property type="protein sequence ID" value="KDQ29158.1"/>
    <property type="molecule type" value="Genomic_DNA"/>
</dbReference>
<dbReference type="Gene3D" id="1.10.20.10">
    <property type="entry name" value="Histone, subunit A"/>
    <property type="match status" value="1"/>
</dbReference>